<evidence type="ECO:0000256" key="5">
    <source>
        <dbReference type="ARBA" id="ARBA00031329"/>
    </source>
</evidence>
<dbReference type="InterPro" id="IPR006805">
    <property type="entry name" value="Anth_synth_I_N"/>
</dbReference>
<dbReference type="PANTHER" id="PTHR11236:SF9">
    <property type="entry name" value="ANTHRANILATE SYNTHASE COMPONENT 1"/>
    <property type="match status" value="1"/>
</dbReference>
<evidence type="ECO:0000256" key="7">
    <source>
        <dbReference type="SAM" id="MobiDB-lite"/>
    </source>
</evidence>
<evidence type="ECO:0000256" key="2">
    <source>
        <dbReference type="ARBA" id="ARBA00005009"/>
    </source>
</evidence>
<evidence type="ECO:0000256" key="6">
    <source>
        <dbReference type="ARBA" id="ARBA00031904"/>
    </source>
</evidence>
<evidence type="ECO:0000259" key="9">
    <source>
        <dbReference type="Pfam" id="PF00117"/>
    </source>
</evidence>
<evidence type="ECO:0000313" key="12">
    <source>
        <dbReference type="EMBL" id="GMH66724.1"/>
    </source>
</evidence>
<comment type="catalytic activity">
    <reaction evidence="1">
        <text>chorismate + L-glutamine = 4-amino-4-deoxychorismate + L-glutamate</text>
        <dbReference type="Rhea" id="RHEA:11672"/>
        <dbReference type="ChEBI" id="CHEBI:29748"/>
        <dbReference type="ChEBI" id="CHEBI:29985"/>
        <dbReference type="ChEBI" id="CHEBI:58359"/>
        <dbReference type="ChEBI" id="CHEBI:58406"/>
        <dbReference type="EC" id="2.6.1.85"/>
    </reaction>
</comment>
<feature type="domain" description="Chorismate-utilising enzyme C-terminal" evidence="10">
    <location>
        <begin position="373"/>
        <end position="638"/>
    </location>
</feature>
<dbReference type="PANTHER" id="PTHR11236">
    <property type="entry name" value="AMINOBENZOATE/ANTHRANILATE SYNTHASE"/>
    <property type="match status" value="1"/>
</dbReference>
<accession>A0A9W7E3G8</accession>
<evidence type="ECO:0000256" key="4">
    <source>
        <dbReference type="ARBA" id="ARBA00022962"/>
    </source>
</evidence>
<dbReference type="Gene3D" id="3.40.50.880">
    <property type="match status" value="1"/>
</dbReference>
<proteinExistence type="predicted"/>
<evidence type="ECO:0000259" key="11">
    <source>
        <dbReference type="Pfam" id="PF04715"/>
    </source>
</evidence>
<evidence type="ECO:0000313" key="13">
    <source>
        <dbReference type="Proteomes" id="UP001165122"/>
    </source>
</evidence>
<dbReference type="AlphaFoldDB" id="A0A9W7E3G8"/>
<feature type="domain" description="Anthranilate synthase component I N-terminal" evidence="11">
    <location>
        <begin position="140"/>
        <end position="328"/>
    </location>
</feature>
<dbReference type="InterPro" id="IPR029062">
    <property type="entry name" value="Class_I_gatase-like"/>
</dbReference>
<dbReference type="Pfam" id="PF00117">
    <property type="entry name" value="GATase"/>
    <property type="match status" value="1"/>
</dbReference>
<evidence type="ECO:0000256" key="3">
    <source>
        <dbReference type="ARBA" id="ARBA00022909"/>
    </source>
</evidence>
<dbReference type="InterPro" id="IPR006221">
    <property type="entry name" value="TrpG/PapA_dom"/>
</dbReference>
<dbReference type="InterPro" id="IPR019999">
    <property type="entry name" value="Anth_synth_I-like"/>
</dbReference>
<evidence type="ECO:0000256" key="8">
    <source>
        <dbReference type="SAM" id="SignalP"/>
    </source>
</evidence>
<dbReference type="InterPro" id="IPR017926">
    <property type="entry name" value="GATASE"/>
</dbReference>
<dbReference type="CDD" id="cd01743">
    <property type="entry name" value="GATase1_Anthranilate_Synthase"/>
    <property type="match status" value="1"/>
</dbReference>
<comment type="caution">
    <text evidence="12">The sequence shown here is derived from an EMBL/GenBank/DDBJ whole genome shotgun (WGS) entry which is preliminary data.</text>
</comment>
<dbReference type="GO" id="GO:0004049">
    <property type="term" value="F:anthranilate synthase activity"/>
    <property type="evidence" value="ECO:0007669"/>
    <property type="project" value="InterPro"/>
</dbReference>
<evidence type="ECO:0000259" key="10">
    <source>
        <dbReference type="Pfam" id="PF00425"/>
    </source>
</evidence>
<dbReference type="NCBIfam" id="TIGR01815">
    <property type="entry name" value="TrpE-clade3"/>
    <property type="match status" value="1"/>
</dbReference>
<comment type="pathway">
    <text evidence="2">Cofactor biosynthesis; tetrahydrofolate biosynthesis; 4-aminobenzoate from chorismate: step 1/2.</text>
</comment>
<dbReference type="NCBIfam" id="NF010081">
    <property type="entry name" value="PRK13566.1"/>
    <property type="match status" value="1"/>
</dbReference>
<evidence type="ECO:0000256" key="1">
    <source>
        <dbReference type="ARBA" id="ARBA00001000"/>
    </source>
</evidence>
<dbReference type="GO" id="GO:0046820">
    <property type="term" value="F:4-amino-4-deoxychorismate synthase activity"/>
    <property type="evidence" value="ECO:0007669"/>
    <property type="project" value="UniProtKB-EC"/>
</dbReference>
<dbReference type="NCBIfam" id="TIGR00566">
    <property type="entry name" value="trpG_papA"/>
    <property type="match status" value="1"/>
</dbReference>
<dbReference type="PRINTS" id="PR00096">
    <property type="entry name" value="GATASE"/>
</dbReference>
<dbReference type="Pfam" id="PF04715">
    <property type="entry name" value="Anth_synt_I_N"/>
    <property type="match status" value="1"/>
</dbReference>
<dbReference type="Gene3D" id="3.60.120.10">
    <property type="entry name" value="Anthranilate synthase"/>
    <property type="match status" value="1"/>
</dbReference>
<dbReference type="InterPro" id="IPR015890">
    <property type="entry name" value="Chorismate_C"/>
</dbReference>
<dbReference type="GO" id="GO:0046656">
    <property type="term" value="P:folic acid biosynthetic process"/>
    <property type="evidence" value="ECO:0007669"/>
    <property type="project" value="UniProtKB-KW"/>
</dbReference>
<dbReference type="EMBL" id="BRXW01000563">
    <property type="protein sequence ID" value="GMH66724.1"/>
    <property type="molecule type" value="Genomic_DNA"/>
</dbReference>
<keyword evidence="3" id="KW-0289">Folate biosynthesis</keyword>
<reference evidence="13" key="1">
    <citation type="journal article" date="2023" name="Commun. Biol.">
        <title>Genome analysis of Parmales, the sister group of diatoms, reveals the evolutionary specialization of diatoms from phago-mixotrophs to photoautotrophs.</title>
        <authorList>
            <person name="Ban H."/>
            <person name="Sato S."/>
            <person name="Yoshikawa S."/>
            <person name="Yamada K."/>
            <person name="Nakamura Y."/>
            <person name="Ichinomiya M."/>
            <person name="Sato N."/>
            <person name="Blanc-Mathieu R."/>
            <person name="Endo H."/>
            <person name="Kuwata A."/>
            <person name="Ogata H."/>
        </authorList>
    </citation>
    <scope>NUCLEOTIDE SEQUENCE [LARGE SCALE GENOMIC DNA]</scope>
    <source>
        <strain evidence="13">NIES 3700</strain>
    </source>
</reference>
<dbReference type="InterPro" id="IPR010112">
    <property type="entry name" value="TrpE-G_bact"/>
</dbReference>
<feature type="chain" id="PRO_5040879544" description="p-aminobenzoic acid synthase" evidence="8">
    <location>
        <begin position="23"/>
        <end position="974"/>
    </location>
</feature>
<gene>
    <name evidence="12" type="ORF">TrLO_g8928</name>
</gene>
<feature type="region of interest" description="Disordered" evidence="7">
    <location>
        <begin position="346"/>
        <end position="368"/>
    </location>
</feature>
<dbReference type="SUPFAM" id="SSF56322">
    <property type="entry name" value="ADC synthase"/>
    <property type="match status" value="1"/>
</dbReference>
<dbReference type="SUPFAM" id="SSF52317">
    <property type="entry name" value="Class I glutamine amidotransferase-like"/>
    <property type="match status" value="1"/>
</dbReference>
<keyword evidence="13" id="KW-1185">Reference proteome</keyword>
<dbReference type="GO" id="GO:0000162">
    <property type="term" value="P:L-tryptophan biosynthetic process"/>
    <property type="evidence" value="ECO:0007669"/>
    <property type="project" value="InterPro"/>
</dbReference>
<keyword evidence="8" id="KW-0732">Signal</keyword>
<dbReference type="PROSITE" id="PS51273">
    <property type="entry name" value="GATASE_TYPE_1"/>
    <property type="match status" value="1"/>
</dbReference>
<sequence length="974" mass="106159">MLAFTRVFAFCVLLLLLNSCRSFNFQANFPSSRTQLPKNGGCSDQGVKFRASPPLRPLFSSQGAPDGVAKRGGVGAVQVADEAKSLGLSLGAPSGRPEGGHYMTKGGVAVTSNVTPIKFSTSSKSSPNAPGSTSNDAIESLIDSLDSQRGVLLQSSYEFPGRYARWSLGFLDPPLEISGSKRNCKIRALNSRGLILIPAVLNAMNNLKAEGDVVEILERRDHLPNNTGDALDTVSDTVEVTIAPTPPAGSFSEEERSRLPSLFSVVRALVSEFSYKSSDGQLGLYGAFGYDLTFQFEPINFKQPRDSNQRDLLLYLPDEIVVVDQDKQDAWKIKYEFGMNGRSTAGMERSGSHNQFEHYTGQSPFEKRDTKKGKFAKAVDLAKREFAVGNLFEAVISQTFREKLGKDTPPSLLFRRLRKRNPSPYGFLMNLGEQEYLVGASPEMFVRVEEVNNEDLSRKALRVETCPISGTVARGADALEDAKNIQAILSNKKEESELTMCTDVDRNDKSRICEAGSVKVIGRRQIEMYSRLIHTVDHVEGYLRKEFDALDAFLGHTWSVTVCGSPKAWATQFVENTENSARAWYGGAVGLVGFDGNMNTGLTLRTVRVKDGIAEIRAGATLLYDSNPIAEEQETELKASAMIDAVVNAAEDSPSDSSNDSSFVPQPKIGANKNIVIIDHQDSFVHTLSNYFRQTGASVKTLRSGPETLALIEGETKAGNKPDLVVLSPGPGNPTDFKLSSSMALLEKLNIPAFGVCLGLQGMVEYYGGTLGVLGYPMHGKPSHVTLTNTLSPAKMFNELPQTFEVARYHSLHGLKDKMPSCLEVTALTDDGIVMGVQHKTKPYAAVQFHPESILTSPTHGLKIVENAIQFLKYTSGATAGNELEALSTTDLHSLAKKLNIKETWPSKSEFFASLSEHKRTSEQVKSGSLVLEDFKVGELKTLKRNLGIKGIGGAVRKNKSGLICVIKESLLSY</sequence>
<keyword evidence="4" id="KW-0315">Glutamine amidotransferase</keyword>
<organism evidence="12 13">
    <name type="scientific">Triparma laevis f. longispina</name>
    <dbReference type="NCBI Taxonomy" id="1714387"/>
    <lineage>
        <taxon>Eukaryota</taxon>
        <taxon>Sar</taxon>
        <taxon>Stramenopiles</taxon>
        <taxon>Ochrophyta</taxon>
        <taxon>Bolidophyceae</taxon>
        <taxon>Parmales</taxon>
        <taxon>Triparmaceae</taxon>
        <taxon>Triparma</taxon>
    </lineage>
</organism>
<dbReference type="InterPro" id="IPR005801">
    <property type="entry name" value="ADC_synthase"/>
</dbReference>
<protein>
    <recommendedName>
        <fullName evidence="6">p-aminobenzoic acid synthase</fullName>
    </recommendedName>
    <alternativeName>
        <fullName evidence="5">Para-aminobenzoate synthase</fullName>
    </alternativeName>
</protein>
<dbReference type="OrthoDB" id="524799at2759"/>
<dbReference type="Pfam" id="PF00425">
    <property type="entry name" value="Chorismate_bind"/>
    <property type="match status" value="1"/>
</dbReference>
<feature type="signal peptide" evidence="8">
    <location>
        <begin position="1"/>
        <end position="22"/>
    </location>
</feature>
<feature type="domain" description="Glutamine amidotransferase" evidence="9">
    <location>
        <begin position="676"/>
        <end position="865"/>
    </location>
</feature>
<dbReference type="Proteomes" id="UP001165122">
    <property type="component" value="Unassembled WGS sequence"/>
</dbReference>
<dbReference type="PRINTS" id="PR00097">
    <property type="entry name" value="ANTSNTHASEII"/>
</dbReference>
<name>A0A9W7E3G8_9STRA</name>